<sequence>MAKTGILGQSKPAATTNTLLYNAYVDSSASAALTISNDGTGAAYRVALKRYDQKFTLDASTYIFHPGDVVTNQVFTLDTPLPSGALTPGDTLTSDDAEKFALFDSVVIPDSTTIFVKSLGIKPVTLEGVTGTISIGDTLTAGTAPDTAIANVFDVYVVGSDTVVWIDTEVLSGTAGNFAEGDPLSAASGGSGTIKTGGLGTLENHFIFSTTTSGGTYSAYIQSSDYFEVFDDRTYRFDVADSSMTGLLFQLSDTAGGEFGPDGDFTATADNGTEYTAGKTVNGTAGQAGAYVQYALDGTTLSGTFFYYDGNTGTAANSSYGGTDATGNQRGIDITADVTFEQIRVYNVTGTWVNNIDLFELDGQSYTIEAQNSGKWGYVRDYYGTTLEVIRGLNSDKFVGTDQIGDSPKEAATRNFATISSVVVDRDATPDETYIVQDKTLAANTQDKLTSLVIGPGDELIVYSATENNTFNLVGFEDANTEITLTQFTG</sequence>
<organism evidence="3 6">
    <name type="scientific">Synechococcus phage ACG-2014c</name>
    <dbReference type="NCBI Taxonomy" id="1079998"/>
    <lineage>
        <taxon>Viruses</taxon>
        <taxon>Duplodnaviria</taxon>
        <taxon>Heunggongvirae</taxon>
        <taxon>Uroviricota</taxon>
        <taxon>Caudoviricetes</taxon>
        <taxon>Pantevenvirales</taxon>
        <taxon>Kyanoviridae</taxon>
        <taxon>Namakavirus</taxon>
        <taxon>Namakavirus smbcm6</taxon>
    </lineage>
</organism>
<dbReference type="Proteomes" id="UP000185280">
    <property type="component" value="Segment"/>
</dbReference>
<evidence type="ECO:0000313" key="1">
    <source>
        <dbReference type="EMBL" id="AIX14424.1"/>
    </source>
</evidence>
<dbReference type="Proteomes" id="UP000185278">
    <property type="component" value="Segment"/>
</dbReference>
<name>A0A0E3FXI9_9CAUD</name>
<proteinExistence type="predicted"/>
<dbReference type="EMBL" id="KJ019128">
    <property type="protein sequence ID" value="AIX38030.1"/>
    <property type="molecule type" value="Genomic_DNA"/>
</dbReference>
<evidence type="ECO:0000313" key="2">
    <source>
        <dbReference type="EMBL" id="AIX22798.1"/>
    </source>
</evidence>
<evidence type="ECO:0000313" key="6">
    <source>
        <dbReference type="Proteomes" id="UP000185280"/>
    </source>
</evidence>
<reference evidence="4 5" key="1">
    <citation type="submission" date="2013-12" db="EMBL/GenBank/DDBJ databases">
        <title>Ecological redundancy of diverse viral populations within a natural community.</title>
        <authorList>
            <person name="Gregory A.C."/>
            <person name="LaButti K."/>
            <person name="Copeland A."/>
            <person name="Woyke T."/>
            <person name="Sullivan M.B."/>
        </authorList>
    </citation>
    <scope>NUCLEOTIDE SEQUENCE [LARGE SCALE GENOMIC DNA]</scope>
    <source>
        <strain evidence="1">Syn7803C43</strain>
        <strain evidence="2">Syn7803C98</strain>
        <strain evidence="3">Syn7803US88</strain>
    </source>
</reference>
<evidence type="ECO:0000313" key="5">
    <source>
        <dbReference type="Proteomes" id="UP000185279"/>
    </source>
</evidence>
<evidence type="ECO:0000313" key="4">
    <source>
        <dbReference type="Proteomes" id="UP000185278"/>
    </source>
</evidence>
<dbReference type="Proteomes" id="UP000185279">
    <property type="component" value="Segment"/>
</dbReference>
<gene>
    <name evidence="1" type="ORF">Syn7803C43_29</name>
    <name evidence="2" type="ORF">Syn7803C98_30</name>
    <name evidence="3" type="ORF">Syn7803US88_29</name>
</gene>
<accession>A0A0E3FXI9</accession>
<dbReference type="EMBL" id="KJ019027">
    <property type="protein sequence ID" value="AIX14424.1"/>
    <property type="molecule type" value="Genomic_DNA"/>
</dbReference>
<dbReference type="RefSeq" id="YP_007001757.1">
    <property type="nucleotide sequence ID" value="NC_019444.1"/>
</dbReference>
<dbReference type="EMBL" id="KJ019064">
    <property type="protein sequence ID" value="AIX22798.1"/>
    <property type="molecule type" value="Genomic_DNA"/>
</dbReference>
<evidence type="ECO:0000313" key="3">
    <source>
        <dbReference type="EMBL" id="AIX38030.1"/>
    </source>
</evidence>
<protein>
    <submittedName>
        <fullName evidence="3">Structural protein</fullName>
    </submittedName>
</protein>
<dbReference type="OrthoDB" id="8209at10239"/>